<dbReference type="HAMAP" id="MF_00412">
    <property type="entry name" value="ProA"/>
    <property type="match status" value="1"/>
</dbReference>
<protein>
    <recommendedName>
        <fullName evidence="7">Gamma-glutamyl phosphate reductase</fullName>
        <shortName evidence="7">GPR</shortName>
        <ecNumber evidence="7">1.2.1.41</ecNumber>
    </recommendedName>
    <alternativeName>
        <fullName evidence="7">Glutamate-5-semialdehyde dehydrogenase</fullName>
    </alternativeName>
    <alternativeName>
        <fullName evidence="7">Glutamyl-gamma-semialdehyde dehydrogenase</fullName>
        <shortName evidence="7">GSA dehydrogenase</shortName>
    </alternativeName>
</protein>
<dbReference type="UniPathway" id="UPA00098">
    <property type="reaction ID" value="UER00360"/>
</dbReference>
<evidence type="ECO:0000256" key="6">
    <source>
        <dbReference type="ARBA" id="ARBA00049024"/>
    </source>
</evidence>
<dbReference type="PIRSF" id="PIRSF000151">
    <property type="entry name" value="GPR"/>
    <property type="match status" value="1"/>
</dbReference>
<reference evidence="10" key="1">
    <citation type="submission" date="2015-07" db="EMBL/GenBank/DDBJ databases">
        <title>Complete Genome of Thermincola ferriacetica strain Z-0001T.</title>
        <authorList>
            <person name="Lusk B."/>
            <person name="Badalamenti J.P."/>
            <person name="Parameswaran P."/>
            <person name="Bond D.R."/>
            <person name="Torres C.I."/>
        </authorList>
    </citation>
    <scope>NUCLEOTIDE SEQUENCE [LARGE SCALE GENOMIC DNA]</scope>
    <source>
        <strain evidence="10">Z-0001</strain>
    </source>
</reference>
<dbReference type="InterPro" id="IPR016163">
    <property type="entry name" value="Ald_DH_C"/>
</dbReference>
<evidence type="ECO:0000256" key="5">
    <source>
        <dbReference type="ARBA" id="ARBA00023002"/>
    </source>
</evidence>
<dbReference type="PATRIC" id="fig|281456.6.peg.1873"/>
<comment type="similarity">
    <text evidence="7">Belongs to the gamma-glutamyl phosphate reductase family.</text>
</comment>
<dbReference type="InterPro" id="IPR015590">
    <property type="entry name" value="Aldehyde_DH_dom"/>
</dbReference>
<keyword evidence="5 7" id="KW-0560">Oxidoreductase</keyword>
<dbReference type="EC" id="1.2.1.41" evidence="7"/>
<comment type="function">
    <text evidence="7">Catalyzes the NADPH-dependent reduction of L-glutamate 5-phosphate into L-glutamate 5-semialdehyde and phosphate. The product spontaneously undergoes cyclization to form 1-pyrroline-5-carboxylate.</text>
</comment>
<keyword evidence="4 7" id="KW-0521">NADP</keyword>
<dbReference type="Gene3D" id="3.40.309.10">
    <property type="entry name" value="Aldehyde Dehydrogenase, Chain A, domain 2"/>
    <property type="match status" value="1"/>
</dbReference>
<dbReference type="InterPro" id="IPR016161">
    <property type="entry name" value="Ald_DH/histidinol_DH"/>
</dbReference>
<dbReference type="GO" id="GO:0004350">
    <property type="term" value="F:glutamate-5-semialdehyde dehydrogenase activity"/>
    <property type="evidence" value="ECO:0007669"/>
    <property type="project" value="UniProtKB-UniRule"/>
</dbReference>
<keyword evidence="3 7" id="KW-0641">Proline biosynthesis</keyword>
<dbReference type="InterPro" id="IPR016162">
    <property type="entry name" value="Ald_DH_N"/>
</dbReference>
<dbReference type="GO" id="GO:0055129">
    <property type="term" value="P:L-proline biosynthetic process"/>
    <property type="evidence" value="ECO:0007669"/>
    <property type="project" value="UniProtKB-UniRule"/>
</dbReference>
<evidence type="ECO:0000259" key="8">
    <source>
        <dbReference type="Pfam" id="PF00171"/>
    </source>
</evidence>
<dbReference type="FunFam" id="3.40.309.10:FF:000006">
    <property type="entry name" value="Gamma-glutamyl phosphate reductase"/>
    <property type="match status" value="1"/>
</dbReference>
<dbReference type="EMBL" id="LGTE01000011">
    <property type="protein sequence ID" value="KNZ69536.1"/>
    <property type="molecule type" value="Genomic_DNA"/>
</dbReference>
<organism evidence="9 10">
    <name type="scientific">Thermincola ferriacetica</name>
    <dbReference type="NCBI Taxonomy" id="281456"/>
    <lineage>
        <taxon>Bacteria</taxon>
        <taxon>Bacillati</taxon>
        <taxon>Bacillota</taxon>
        <taxon>Clostridia</taxon>
        <taxon>Eubacteriales</taxon>
        <taxon>Thermincolaceae</taxon>
        <taxon>Thermincola</taxon>
    </lineage>
</organism>
<accession>A0A0L6W248</accession>
<dbReference type="InterPro" id="IPR000965">
    <property type="entry name" value="GPR_dom"/>
</dbReference>
<dbReference type="SUPFAM" id="SSF53720">
    <property type="entry name" value="ALDH-like"/>
    <property type="match status" value="1"/>
</dbReference>
<dbReference type="CDD" id="cd07079">
    <property type="entry name" value="ALDH_F18-19_ProA-GPR"/>
    <property type="match status" value="1"/>
</dbReference>
<dbReference type="InterPro" id="IPR012134">
    <property type="entry name" value="Glu-5-SA_DH"/>
</dbReference>
<dbReference type="Pfam" id="PF00171">
    <property type="entry name" value="Aldedh"/>
    <property type="match status" value="1"/>
</dbReference>
<dbReference type="AlphaFoldDB" id="A0A0L6W248"/>
<sequence>MVKEKVIAQAQKAKEAARKLGHLSSAVKDKALMAMADALEARTDDILEANSIDMQAGREKKLSTALLDRLLLTNDRVKEMADGLRAIAALPDPVGEVIHMWKRPNGLQIGKIRVPVGVIGLIYEARPNVTVDAAGLCLKTGNAVLLRGGSEAFNSNKRIAEIIADAATSAGIPAGAIQLIETTDREAVNVMLKLNEYIDILIPRGGAGLIQTVVQNATVPVIETGVGNCHVYIDNEADLDMAMNIVINAKTQRPGVCNAMETLLVHEEVADKVLPPLLNKLRDEYNVEIRGCEKTKAIVPWVKDATEEDYYTEFLDLILAVKVVRDMDEAIDHIYKYGTKHSEAIITNNYNKSRRFTEEVDAAAVYVNASTRFTDGFQFGYGAEIGISTQKLHARGPMGLPELTTTKYIIFGNGQVRG</sequence>
<name>A0A0L6W248_9FIRM</name>
<evidence type="ECO:0000313" key="10">
    <source>
        <dbReference type="Proteomes" id="UP000037175"/>
    </source>
</evidence>
<comment type="subcellular location">
    <subcellularLocation>
        <location evidence="7">Cytoplasm</location>
    </subcellularLocation>
</comment>
<evidence type="ECO:0000256" key="2">
    <source>
        <dbReference type="ARBA" id="ARBA00022605"/>
    </source>
</evidence>
<keyword evidence="10" id="KW-1185">Reference proteome</keyword>
<dbReference type="Proteomes" id="UP000037175">
    <property type="component" value="Unassembled WGS sequence"/>
</dbReference>
<evidence type="ECO:0000256" key="3">
    <source>
        <dbReference type="ARBA" id="ARBA00022650"/>
    </source>
</evidence>
<evidence type="ECO:0000256" key="4">
    <source>
        <dbReference type="ARBA" id="ARBA00022857"/>
    </source>
</evidence>
<evidence type="ECO:0000256" key="1">
    <source>
        <dbReference type="ARBA" id="ARBA00004985"/>
    </source>
</evidence>
<dbReference type="InterPro" id="IPR020593">
    <property type="entry name" value="G-glutamylP_reductase_CS"/>
</dbReference>
<evidence type="ECO:0000313" key="9">
    <source>
        <dbReference type="EMBL" id="KNZ69536.1"/>
    </source>
</evidence>
<comment type="caution">
    <text evidence="9">The sequence shown here is derived from an EMBL/GenBank/DDBJ whole genome shotgun (WGS) entry which is preliminary data.</text>
</comment>
<feature type="domain" description="Aldehyde dehydrogenase" evidence="8">
    <location>
        <begin position="3"/>
        <end position="282"/>
    </location>
</feature>
<dbReference type="PANTHER" id="PTHR11063">
    <property type="entry name" value="GLUTAMATE SEMIALDEHYDE DEHYDROGENASE"/>
    <property type="match status" value="1"/>
</dbReference>
<dbReference type="PROSITE" id="PS01223">
    <property type="entry name" value="PROA"/>
    <property type="match status" value="1"/>
</dbReference>
<keyword evidence="2 7" id="KW-0028">Amino-acid biosynthesis</keyword>
<dbReference type="GO" id="GO:0050661">
    <property type="term" value="F:NADP binding"/>
    <property type="evidence" value="ECO:0007669"/>
    <property type="project" value="InterPro"/>
</dbReference>
<dbReference type="PANTHER" id="PTHR11063:SF8">
    <property type="entry name" value="DELTA-1-PYRROLINE-5-CARBOXYLATE SYNTHASE"/>
    <property type="match status" value="1"/>
</dbReference>
<dbReference type="NCBIfam" id="TIGR00407">
    <property type="entry name" value="proA"/>
    <property type="match status" value="1"/>
</dbReference>
<dbReference type="GO" id="GO:0005737">
    <property type="term" value="C:cytoplasm"/>
    <property type="evidence" value="ECO:0007669"/>
    <property type="project" value="UniProtKB-SubCell"/>
</dbReference>
<dbReference type="NCBIfam" id="NF001221">
    <property type="entry name" value="PRK00197.1"/>
    <property type="match status" value="1"/>
</dbReference>
<gene>
    <name evidence="7" type="primary">proA</name>
    <name evidence="9" type="ORF">Tfer_1781</name>
</gene>
<comment type="pathway">
    <text evidence="1 7">Amino-acid biosynthesis; L-proline biosynthesis; L-glutamate 5-semialdehyde from L-glutamate: step 2/2.</text>
</comment>
<keyword evidence="7" id="KW-0963">Cytoplasm</keyword>
<comment type="catalytic activity">
    <reaction evidence="6 7">
        <text>L-glutamate 5-semialdehyde + phosphate + NADP(+) = L-glutamyl 5-phosphate + NADPH + H(+)</text>
        <dbReference type="Rhea" id="RHEA:19541"/>
        <dbReference type="ChEBI" id="CHEBI:15378"/>
        <dbReference type="ChEBI" id="CHEBI:43474"/>
        <dbReference type="ChEBI" id="CHEBI:57783"/>
        <dbReference type="ChEBI" id="CHEBI:58066"/>
        <dbReference type="ChEBI" id="CHEBI:58274"/>
        <dbReference type="ChEBI" id="CHEBI:58349"/>
        <dbReference type="EC" id="1.2.1.41"/>
    </reaction>
</comment>
<evidence type="ECO:0000256" key="7">
    <source>
        <dbReference type="HAMAP-Rule" id="MF_00412"/>
    </source>
</evidence>
<proteinExistence type="inferred from homology"/>
<dbReference type="Gene3D" id="3.40.605.10">
    <property type="entry name" value="Aldehyde Dehydrogenase, Chain A, domain 1"/>
    <property type="match status" value="1"/>
</dbReference>